<sequence length="87" mass="9587">MPHAPVLSTVGTERVRHLGRQKEACCRRQPPDVRRPAELNCGGQSFASRKQKPAEEAEAADERSRRRTRRGTGGPERQRGGPSIISG</sequence>
<feature type="compositionally biased region" description="Basic and acidic residues" evidence="1">
    <location>
        <begin position="13"/>
        <end position="37"/>
    </location>
</feature>
<evidence type="ECO:0000313" key="2">
    <source>
        <dbReference type="EMBL" id="KAL0109837.1"/>
    </source>
</evidence>
<evidence type="ECO:0000256" key="1">
    <source>
        <dbReference type="SAM" id="MobiDB-lite"/>
    </source>
</evidence>
<organism evidence="2 3">
    <name type="scientific">Cardiocondyla obscurior</name>
    <dbReference type="NCBI Taxonomy" id="286306"/>
    <lineage>
        <taxon>Eukaryota</taxon>
        <taxon>Metazoa</taxon>
        <taxon>Ecdysozoa</taxon>
        <taxon>Arthropoda</taxon>
        <taxon>Hexapoda</taxon>
        <taxon>Insecta</taxon>
        <taxon>Pterygota</taxon>
        <taxon>Neoptera</taxon>
        <taxon>Endopterygota</taxon>
        <taxon>Hymenoptera</taxon>
        <taxon>Apocrita</taxon>
        <taxon>Aculeata</taxon>
        <taxon>Formicoidea</taxon>
        <taxon>Formicidae</taxon>
        <taxon>Myrmicinae</taxon>
        <taxon>Cardiocondyla</taxon>
    </lineage>
</organism>
<dbReference type="EMBL" id="JADYXP020000014">
    <property type="protein sequence ID" value="KAL0109837.1"/>
    <property type="molecule type" value="Genomic_DNA"/>
</dbReference>
<protein>
    <submittedName>
        <fullName evidence="2">Uncharacterized protein</fullName>
    </submittedName>
</protein>
<feature type="region of interest" description="Disordered" evidence="1">
    <location>
        <begin position="1"/>
        <end position="87"/>
    </location>
</feature>
<keyword evidence="3" id="KW-1185">Reference proteome</keyword>
<comment type="caution">
    <text evidence="2">The sequence shown here is derived from an EMBL/GenBank/DDBJ whole genome shotgun (WGS) entry which is preliminary data.</text>
</comment>
<gene>
    <name evidence="2" type="ORF">PUN28_013469</name>
</gene>
<dbReference type="Proteomes" id="UP001430953">
    <property type="component" value="Unassembled WGS sequence"/>
</dbReference>
<proteinExistence type="predicted"/>
<name>A0AAW2F6P1_9HYME</name>
<feature type="compositionally biased region" description="Basic and acidic residues" evidence="1">
    <location>
        <begin position="52"/>
        <end position="64"/>
    </location>
</feature>
<accession>A0AAW2F6P1</accession>
<reference evidence="2 3" key="1">
    <citation type="submission" date="2023-03" db="EMBL/GenBank/DDBJ databases">
        <title>High recombination rates correlate with genetic variation in Cardiocondyla obscurior ants.</title>
        <authorList>
            <person name="Errbii M."/>
        </authorList>
    </citation>
    <scope>NUCLEOTIDE SEQUENCE [LARGE SCALE GENOMIC DNA]</scope>
    <source>
        <strain evidence="2">Alpha-2009</strain>
        <tissue evidence="2">Whole body</tissue>
    </source>
</reference>
<evidence type="ECO:0000313" key="3">
    <source>
        <dbReference type="Proteomes" id="UP001430953"/>
    </source>
</evidence>
<dbReference type="AlphaFoldDB" id="A0AAW2F6P1"/>